<evidence type="ECO:0000313" key="3">
    <source>
        <dbReference type="Proteomes" id="UP001596391"/>
    </source>
</evidence>
<dbReference type="Gene3D" id="3.50.50.60">
    <property type="entry name" value="FAD/NAD(P)-binding domain"/>
    <property type="match status" value="1"/>
</dbReference>
<dbReference type="InterPro" id="IPR036188">
    <property type="entry name" value="FAD/NAD-bd_sf"/>
</dbReference>
<protein>
    <submittedName>
        <fullName evidence="2">FAD-dependent oxidoreductase</fullName>
    </submittedName>
</protein>
<dbReference type="PANTHER" id="PTHR43539">
    <property type="entry name" value="FLAVIN-BINDING MONOOXYGENASE-LIKE PROTEIN (AFU_ORTHOLOGUE AFUA_4G09220)"/>
    <property type="match status" value="1"/>
</dbReference>
<name>A0ABW1ZE71_9BACT</name>
<dbReference type="RefSeq" id="WP_263371064.1">
    <property type="nucleotide sequence ID" value="NZ_JAGSYD010000002.1"/>
</dbReference>
<dbReference type="InterPro" id="IPR050982">
    <property type="entry name" value="Auxin_biosynth/cation_transpt"/>
</dbReference>
<gene>
    <name evidence="2" type="ORF">ACFQBQ_15740</name>
</gene>
<dbReference type="PANTHER" id="PTHR43539:SF78">
    <property type="entry name" value="FLAVIN-CONTAINING MONOOXYGENASE"/>
    <property type="match status" value="1"/>
</dbReference>
<dbReference type="PRINTS" id="PR00368">
    <property type="entry name" value="FADPNR"/>
</dbReference>
<dbReference type="PRINTS" id="PR00411">
    <property type="entry name" value="PNDRDTASEI"/>
</dbReference>
<organism evidence="2 3">
    <name type="scientific">Granulicella cerasi</name>
    <dbReference type="NCBI Taxonomy" id="741063"/>
    <lineage>
        <taxon>Bacteria</taxon>
        <taxon>Pseudomonadati</taxon>
        <taxon>Acidobacteriota</taxon>
        <taxon>Terriglobia</taxon>
        <taxon>Terriglobales</taxon>
        <taxon>Acidobacteriaceae</taxon>
        <taxon>Granulicella</taxon>
    </lineage>
</organism>
<comment type="caution">
    <text evidence="2">The sequence shown here is derived from an EMBL/GenBank/DDBJ whole genome shotgun (WGS) entry which is preliminary data.</text>
</comment>
<evidence type="ECO:0000313" key="2">
    <source>
        <dbReference type="EMBL" id="MFC6647002.1"/>
    </source>
</evidence>
<keyword evidence="1" id="KW-0560">Oxidoreductase</keyword>
<proteinExistence type="predicted"/>
<dbReference type="Proteomes" id="UP001596391">
    <property type="component" value="Unassembled WGS sequence"/>
</dbReference>
<dbReference type="Pfam" id="PF13738">
    <property type="entry name" value="Pyr_redox_3"/>
    <property type="match status" value="1"/>
</dbReference>
<evidence type="ECO:0000256" key="1">
    <source>
        <dbReference type="ARBA" id="ARBA00023002"/>
    </source>
</evidence>
<reference evidence="3" key="1">
    <citation type="journal article" date="2019" name="Int. J. Syst. Evol. Microbiol.">
        <title>The Global Catalogue of Microorganisms (GCM) 10K type strain sequencing project: providing services to taxonomists for standard genome sequencing and annotation.</title>
        <authorList>
            <consortium name="The Broad Institute Genomics Platform"/>
            <consortium name="The Broad Institute Genome Sequencing Center for Infectious Disease"/>
            <person name="Wu L."/>
            <person name="Ma J."/>
        </authorList>
    </citation>
    <scope>NUCLEOTIDE SEQUENCE [LARGE SCALE GENOMIC DNA]</scope>
    <source>
        <strain evidence="3">CGMCC 1.16026</strain>
    </source>
</reference>
<dbReference type="EMBL" id="JBHSWI010000001">
    <property type="protein sequence ID" value="MFC6647002.1"/>
    <property type="molecule type" value="Genomic_DNA"/>
</dbReference>
<dbReference type="SUPFAM" id="SSF51905">
    <property type="entry name" value="FAD/NAD(P)-binding domain"/>
    <property type="match status" value="1"/>
</dbReference>
<sequence>MRHPISTRQPVVIVGAGPFGLSLAAHLAEARVPFRIFGRPMQTWKTQMPVDMHLKSDGFASNLYAGRARSFTLEDFCTERGLPYHPTAMAIPLATFIAYGEEFARRIVPTLEPQNVTALDTNPDGSFALTLEDGERFTASAVVLATGLSVNHHLPTAFAALAPQYVSHTAEHQRFDRFTGQRVAVLGRGASSLNAAALLHQAGAHVTLITRKRNIFVHGPSDGSPRSWRARLRHPGSPLGPSWRSWASSRLPLLFHALPAPLRHAVNYKHLGPAGGVALHGLVFDRFPILRQTEILTASATDDHRLALTLRNLVDGAQQTLLVDHLIAGTGFRQDLARLRFLAPELRSRIRTHANGSPRLDRRFQTSIAALYVIGPAAADSFSPLFKFAAGADFAARHLTAHLQRQT</sequence>
<accession>A0ABW1ZE71</accession>
<keyword evidence="3" id="KW-1185">Reference proteome</keyword>